<proteinExistence type="inferred from homology"/>
<feature type="active site" evidence="6">
    <location>
        <position position="252"/>
    </location>
</feature>
<dbReference type="STRING" id="644548.SCNU_03227"/>
<dbReference type="InterPro" id="IPR016142">
    <property type="entry name" value="Citrate_synth-like_lrg_a-sub"/>
</dbReference>
<dbReference type="PANTHER" id="PTHR11739">
    <property type="entry name" value="CITRATE SYNTHASE"/>
    <property type="match status" value="1"/>
</dbReference>
<dbReference type="PIRSF" id="PIRSF001369">
    <property type="entry name" value="Citrate_synth"/>
    <property type="match status" value="1"/>
</dbReference>
<dbReference type="InterPro" id="IPR002020">
    <property type="entry name" value="Citrate_synthase"/>
</dbReference>
<evidence type="ECO:0000313" key="9">
    <source>
        <dbReference type="Proteomes" id="UP000035065"/>
    </source>
</evidence>
<organism evidence="8 9">
    <name type="scientific">Gordonia neofelifaecis NRRL B-59395</name>
    <dbReference type="NCBI Taxonomy" id="644548"/>
    <lineage>
        <taxon>Bacteria</taxon>
        <taxon>Bacillati</taxon>
        <taxon>Actinomycetota</taxon>
        <taxon>Actinomycetes</taxon>
        <taxon>Mycobacteriales</taxon>
        <taxon>Gordoniaceae</taxon>
        <taxon>Gordonia</taxon>
    </lineage>
</organism>
<dbReference type="InterPro" id="IPR016143">
    <property type="entry name" value="Citrate_synth-like_sm_a-sub"/>
</dbReference>
<sequence length="367" mass="39681">MKNVVVTDTTIGDVRGEEGFYHYRQYDATELARTSRFEDVWHLMIHGTLPDDAESAAFARRIGELRLLSPATVDLLRKVVTPEVEPLAALRLALASEGILERPLFDLTEGERTDAALRYAAIAPTVVAAAHRLSQGLDVIDADPTAGHVSDYLRMSTVSADDDAVSALQTYLITTIDHGFNASTFAGRVVASSGSDMTSSILGALGAFLGPLHGGAPGRALAALDEIGDPANTRDWVRGRIAAGEIIMGFGHAVYRTHDPRAELLKEVVTARYDSSLVRRATAVEAEIEAAINELKPGRRLYANVEFYAGVLMSEVGLPPSMFTPTFGVARIVGWTANVLEQAAERKIIRPVARYVGPEPRRGAFDR</sequence>
<evidence type="ECO:0000256" key="3">
    <source>
        <dbReference type="ARBA" id="ARBA00022679"/>
    </source>
</evidence>
<reference evidence="8 9" key="1">
    <citation type="journal article" date="2011" name="J. Bacteriol.">
        <title>Draft Genome Sequence of Gordonia neofelifaecis NRRL B-59395, a Cholesterol-Degrading Actinomycete.</title>
        <authorList>
            <person name="Ge F."/>
            <person name="Li W."/>
            <person name="Chen G."/>
            <person name="Liu Y."/>
            <person name="Zhang G."/>
            <person name="Yong B."/>
            <person name="Wang Q."/>
            <person name="Wang N."/>
            <person name="Huang Z."/>
            <person name="Li W."/>
            <person name="Wang J."/>
            <person name="Wu C."/>
            <person name="Xie Q."/>
            <person name="Liu G."/>
        </authorList>
    </citation>
    <scope>NUCLEOTIDE SEQUENCE [LARGE SCALE GENOMIC DNA]</scope>
    <source>
        <strain evidence="8 9">NRRL B-59395</strain>
    </source>
</reference>
<feature type="active site" evidence="6">
    <location>
        <position position="306"/>
    </location>
</feature>
<dbReference type="GO" id="GO:0005975">
    <property type="term" value="P:carbohydrate metabolic process"/>
    <property type="evidence" value="ECO:0007669"/>
    <property type="project" value="TreeGrafter"/>
</dbReference>
<comment type="catalytic activity">
    <reaction evidence="4">
        <text>oxaloacetate + acetyl-CoA + H2O = citrate + CoA + H(+)</text>
        <dbReference type="Rhea" id="RHEA:16845"/>
        <dbReference type="ChEBI" id="CHEBI:15377"/>
        <dbReference type="ChEBI" id="CHEBI:15378"/>
        <dbReference type="ChEBI" id="CHEBI:16452"/>
        <dbReference type="ChEBI" id="CHEBI:16947"/>
        <dbReference type="ChEBI" id="CHEBI:57287"/>
        <dbReference type="ChEBI" id="CHEBI:57288"/>
        <dbReference type="EC" id="2.3.3.16"/>
    </reaction>
</comment>
<dbReference type="GO" id="GO:0006099">
    <property type="term" value="P:tricarboxylic acid cycle"/>
    <property type="evidence" value="ECO:0007669"/>
    <property type="project" value="UniProtKB-UniPathway"/>
</dbReference>
<dbReference type="InterPro" id="IPR024176">
    <property type="entry name" value="Citrate_synthase_bac-typ"/>
</dbReference>
<gene>
    <name evidence="8" type="ORF">SCNU_03227</name>
</gene>
<dbReference type="SUPFAM" id="SSF48256">
    <property type="entry name" value="Citrate synthase"/>
    <property type="match status" value="1"/>
</dbReference>
<keyword evidence="9" id="KW-1185">Reference proteome</keyword>
<dbReference type="GO" id="GO:0005829">
    <property type="term" value="C:cytosol"/>
    <property type="evidence" value="ECO:0007669"/>
    <property type="project" value="TreeGrafter"/>
</dbReference>
<keyword evidence="3 5" id="KW-0808">Transferase</keyword>
<dbReference type="GO" id="GO:0036440">
    <property type="term" value="F:citrate synthase activity"/>
    <property type="evidence" value="ECO:0007669"/>
    <property type="project" value="UniProtKB-EC"/>
</dbReference>
<dbReference type="UniPathway" id="UPA00223"/>
<evidence type="ECO:0000256" key="6">
    <source>
        <dbReference type="PIRSR" id="PIRSR001369-1"/>
    </source>
</evidence>
<comment type="pathway">
    <text evidence="1">Carbohydrate metabolism; tricarboxylic acid cycle.</text>
</comment>
<comment type="caution">
    <text evidence="8">The sequence shown here is derived from an EMBL/GenBank/DDBJ whole genome shotgun (WGS) entry which is preliminary data.</text>
</comment>
<accession>F1YFV3</accession>
<evidence type="ECO:0000256" key="4">
    <source>
        <dbReference type="ARBA" id="ARBA00049288"/>
    </source>
</evidence>
<dbReference type="AlphaFoldDB" id="F1YFV3"/>
<dbReference type="Pfam" id="PF00285">
    <property type="entry name" value="Citrate_synt"/>
    <property type="match status" value="1"/>
</dbReference>
<evidence type="ECO:0000256" key="7">
    <source>
        <dbReference type="RuleBase" id="RU003406"/>
    </source>
</evidence>
<dbReference type="InterPro" id="IPR019810">
    <property type="entry name" value="Citrate_synthase_AS"/>
</dbReference>
<dbReference type="EMBL" id="AEUD01000002">
    <property type="protein sequence ID" value="EGD56530.1"/>
    <property type="molecule type" value="Genomic_DNA"/>
</dbReference>
<evidence type="ECO:0000256" key="1">
    <source>
        <dbReference type="ARBA" id="ARBA00005163"/>
    </source>
</evidence>
<name>F1YFV3_9ACTN</name>
<dbReference type="PROSITE" id="PS00480">
    <property type="entry name" value="CITRATE_SYNTHASE"/>
    <property type="match status" value="1"/>
</dbReference>
<evidence type="ECO:0000313" key="8">
    <source>
        <dbReference type="EMBL" id="EGD56530.1"/>
    </source>
</evidence>
<protein>
    <recommendedName>
        <fullName evidence="5">Citrate synthase</fullName>
    </recommendedName>
</protein>
<dbReference type="InterPro" id="IPR036969">
    <property type="entry name" value="Citrate_synthase_sf"/>
</dbReference>
<comment type="similarity">
    <text evidence="2 5 7">Belongs to the citrate synthase family.</text>
</comment>
<dbReference type="PRINTS" id="PR00143">
    <property type="entry name" value="CITRTSNTHASE"/>
</dbReference>
<dbReference type="Gene3D" id="1.10.580.10">
    <property type="entry name" value="Citrate Synthase, domain 1"/>
    <property type="match status" value="1"/>
</dbReference>
<dbReference type="eggNOG" id="COG0372">
    <property type="taxonomic scope" value="Bacteria"/>
</dbReference>
<dbReference type="Proteomes" id="UP000035065">
    <property type="component" value="Unassembled WGS sequence"/>
</dbReference>
<dbReference type="PANTHER" id="PTHR11739:SF23">
    <property type="entry name" value="CITRATE SYNTHASE 2-RELATED"/>
    <property type="match status" value="1"/>
</dbReference>
<evidence type="ECO:0000256" key="5">
    <source>
        <dbReference type="PIRNR" id="PIRNR001369"/>
    </source>
</evidence>
<dbReference type="Gene3D" id="1.10.230.10">
    <property type="entry name" value="Cytochrome P450-Terp, domain 2"/>
    <property type="match status" value="1"/>
</dbReference>
<evidence type="ECO:0000256" key="2">
    <source>
        <dbReference type="ARBA" id="ARBA00010566"/>
    </source>
</evidence>